<evidence type="ECO:0000256" key="2">
    <source>
        <dbReference type="ARBA" id="ARBA00005683"/>
    </source>
</evidence>
<dbReference type="GO" id="GO:0005615">
    <property type="term" value="C:extracellular space"/>
    <property type="evidence" value="ECO:0007669"/>
    <property type="project" value="TreeGrafter"/>
</dbReference>
<evidence type="ECO:0000256" key="5">
    <source>
        <dbReference type="ARBA" id="ARBA00022530"/>
    </source>
</evidence>
<evidence type="ECO:0000256" key="8">
    <source>
        <dbReference type="RuleBase" id="RU003500"/>
    </source>
</evidence>
<keyword evidence="3 8" id="KW-0217">Developmental protein</keyword>
<dbReference type="OMA" id="ESAYLWA"/>
<dbReference type="Pfam" id="PF00110">
    <property type="entry name" value="wnt"/>
    <property type="match status" value="1"/>
</dbReference>
<dbReference type="GO" id="GO:0005125">
    <property type="term" value="F:cytokine activity"/>
    <property type="evidence" value="ECO:0007669"/>
    <property type="project" value="TreeGrafter"/>
</dbReference>
<feature type="transmembrane region" description="Helical" evidence="9">
    <location>
        <begin position="6"/>
        <end position="26"/>
    </location>
</feature>
<organism evidence="10 11">
    <name type="scientific">Meloidogyne hapla</name>
    <name type="common">Root-knot nematode worm</name>
    <dbReference type="NCBI Taxonomy" id="6305"/>
    <lineage>
        <taxon>Eukaryota</taxon>
        <taxon>Metazoa</taxon>
        <taxon>Ecdysozoa</taxon>
        <taxon>Nematoda</taxon>
        <taxon>Chromadorea</taxon>
        <taxon>Rhabditida</taxon>
        <taxon>Tylenchina</taxon>
        <taxon>Tylenchomorpha</taxon>
        <taxon>Tylenchoidea</taxon>
        <taxon>Meloidogynidae</taxon>
        <taxon>Meloidogyninae</taxon>
        <taxon>Meloidogyne</taxon>
    </lineage>
</organism>
<evidence type="ECO:0000313" key="10">
    <source>
        <dbReference type="Proteomes" id="UP000095281"/>
    </source>
</evidence>
<keyword evidence="9" id="KW-1133">Transmembrane helix</keyword>
<evidence type="ECO:0000256" key="9">
    <source>
        <dbReference type="SAM" id="Phobius"/>
    </source>
</evidence>
<sequence>MKLLNQRIILFIKIIIFIFISSLNSFEFSSFKELIHLQHQQPPSNTRPYLNNNYNYKPEKLLKGCPKELTQINTFRQFQLLCKTQPALAIVAYEGILDAMDECRQQMKFERWDCSHSGTVLHEPTITRHSLPESAYLWAISAAGVAWGIATACAQGWLDECKCINNIGELRSKTNQNRRISDWDWGGQVLQFYNLKRYFCSYGVQYGVVTSRKLLTRTLNVHNGDQNNQQLLRKLEKHNLKVGRMAVRRTLTSSCTCHGVSGSCQQKTCWKKTADLKSIARHLAHKYRNAKVATFLPNGQLNAHNSDLVYSEKGLNICSQFHYDHQRKRSLPRICSWRNATYTEGDCSNLCCGKGYTVSHEVVPYKCQCKFIWCCRVECKECLEHRWVSTCNT</sequence>
<comment type="subcellular location">
    <subcellularLocation>
        <location evidence="1 8">Secreted</location>
        <location evidence="1 8">Extracellular space</location>
        <location evidence="1 8">Extracellular matrix</location>
    </subcellularLocation>
</comment>
<dbReference type="SMART" id="SM00097">
    <property type="entry name" value="WNT1"/>
    <property type="match status" value="1"/>
</dbReference>
<keyword evidence="7" id="KW-1015">Disulfide bond</keyword>
<name>A0A1I8B9S7_MELHA</name>
<dbReference type="GO" id="GO:0005109">
    <property type="term" value="F:frizzled binding"/>
    <property type="evidence" value="ECO:0007669"/>
    <property type="project" value="TreeGrafter"/>
</dbReference>
<dbReference type="Proteomes" id="UP000095281">
    <property type="component" value="Unplaced"/>
</dbReference>
<keyword evidence="6 8" id="KW-0879">Wnt signaling pathway</keyword>
<dbReference type="GO" id="GO:0060070">
    <property type="term" value="P:canonical Wnt signaling pathway"/>
    <property type="evidence" value="ECO:0007669"/>
    <property type="project" value="TreeGrafter"/>
</dbReference>
<dbReference type="PANTHER" id="PTHR12027:SF116">
    <property type="entry name" value="ABNORMAL CELL LINEAGE PROTEIN 44"/>
    <property type="match status" value="1"/>
</dbReference>
<evidence type="ECO:0000256" key="6">
    <source>
        <dbReference type="ARBA" id="ARBA00022687"/>
    </source>
</evidence>
<evidence type="ECO:0000313" key="11">
    <source>
        <dbReference type="WBParaSite" id="MhA1_Contig171.frz3.gene5"/>
    </source>
</evidence>
<dbReference type="PANTHER" id="PTHR12027">
    <property type="entry name" value="WNT RELATED"/>
    <property type="match status" value="1"/>
</dbReference>
<evidence type="ECO:0000256" key="3">
    <source>
        <dbReference type="ARBA" id="ARBA00022473"/>
    </source>
</evidence>
<keyword evidence="5" id="KW-0272">Extracellular matrix</keyword>
<evidence type="ECO:0000256" key="4">
    <source>
        <dbReference type="ARBA" id="ARBA00022525"/>
    </source>
</evidence>
<protein>
    <recommendedName>
        <fullName evidence="8">Protein Wnt</fullName>
    </recommendedName>
</protein>
<comment type="similarity">
    <text evidence="2 8">Belongs to the Wnt family.</text>
</comment>
<keyword evidence="9" id="KW-0812">Transmembrane</keyword>
<evidence type="ECO:0000256" key="1">
    <source>
        <dbReference type="ARBA" id="ARBA00004498"/>
    </source>
</evidence>
<dbReference type="Gene3D" id="3.30.2460.20">
    <property type="match status" value="1"/>
</dbReference>
<keyword evidence="9" id="KW-0472">Membrane</keyword>
<dbReference type="AlphaFoldDB" id="A0A1I8B9S7"/>
<evidence type="ECO:0000256" key="7">
    <source>
        <dbReference type="ARBA" id="ARBA00023157"/>
    </source>
</evidence>
<reference evidence="11" key="1">
    <citation type="submission" date="2016-11" db="UniProtKB">
        <authorList>
            <consortium name="WormBaseParasite"/>
        </authorList>
    </citation>
    <scope>IDENTIFICATION</scope>
</reference>
<comment type="function">
    <text evidence="8">Ligand for members of the frizzled family of seven transmembrane receptors.</text>
</comment>
<dbReference type="GO" id="GO:0030182">
    <property type="term" value="P:neuron differentiation"/>
    <property type="evidence" value="ECO:0007669"/>
    <property type="project" value="TreeGrafter"/>
</dbReference>
<accession>A0A1I8B9S7</accession>
<dbReference type="InterPro" id="IPR043158">
    <property type="entry name" value="Wnt_C"/>
</dbReference>
<keyword evidence="4" id="KW-0964">Secreted</keyword>
<dbReference type="WBParaSite" id="MhA1_Contig171.frz3.gene5">
    <property type="protein sequence ID" value="MhA1_Contig171.frz3.gene5"/>
    <property type="gene ID" value="MhA1_Contig171.frz3.gene5"/>
</dbReference>
<dbReference type="InterPro" id="IPR005817">
    <property type="entry name" value="Wnt"/>
</dbReference>
<dbReference type="CDD" id="cd13113">
    <property type="entry name" value="Wnt"/>
    <property type="match status" value="1"/>
</dbReference>
<dbReference type="PRINTS" id="PR01349">
    <property type="entry name" value="WNTPROTEIN"/>
</dbReference>
<keyword evidence="10" id="KW-1185">Reference proteome</keyword>
<dbReference type="GO" id="GO:0045165">
    <property type="term" value="P:cell fate commitment"/>
    <property type="evidence" value="ECO:0007669"/>
    <property type="project" value="TreeGrafter"/>
</dbReference>
<proteinExistence type="inferred from homology"/>